<organism evidence="2 3">
    <name type="scientific">Caulifigura coniformis</name>
    <dbReference type="NCBI Taxonomy" id="2527983"/>
    <lineage>
        <taxon>Bacteria</taxon>
        <taxon>Pseudomonadati</taxon>
        <taxon>Planctomycetota</taxon>
        <taxon>Planctomycetia</taxon>
        <taxon>Planctomycetales</taxon>
        <taxon>Planctomycetaceae</taxon>
        <taxon>Caulifigura</taxon>
    </lineage>
</organism>
<dbReference type="Gene3D" id="3.40.50.410">
    <property type="entry name" value="von Willebrand factor, type A domain"/>
    <property type="match status" value="1"/>
</dbReference>
<dbReference type="PANTHER" id="PTHR33608:SF7">
    <property type="entry name" value="DUF58 DOMAIN-CONTAINING PROTEIN"/>
    <property type="match status" value="1"/>
</dbReference>
<evidence type="ECO:0000259" key="1">
    <source>
        <dbReference type="Pfam" id="PF01882"/>
    </source>
</evidence>
<dbReference type="EMBL" id="CP036271">
    <property type="protein sequence ID" value="QDT56828.1"/>
    <property type="molecule type" value="Genomic_DNA"/>
</dbReference>
<dbReference type="InterPro" id="IPR002881">
    <property type="entry name" value="DUF58"/>
</dbReference>
<dbReference type="PANTHER" id="PTHR33608">
    <property type="entry name" value="BLL2464 PROTEIN"/>
    <property type="match status" value="1"/>
</dbReference>
<accession>A0A517SL35</accession>
<keyword evidence="3" id="KW-1185">Reference proteome</keyword>
<dbReference type="SUPFAM" id="SSF53300">
    <property type="entry name" value="vWA-like"/>
    <property type="match status" value="1"/>
</dbReference>
<evidence type="ECO:0000313" key="3">
    <source>
        <dbReference type="Proteomes" id="UP000315700"/>
    </source>
</evidence>
<sequence length="303" mass="34854">MSASSPRYLDAKSIERISRLDLRARAVVEGFLTGQHRSPFNGFAIEFAGHREYTPGDELKHVDWRVWSKTDRMYIKQYEEETNLKCHVLLDSSKSMRYGEKSSPPWSKFDYAATAAASLAFLLQQQQDAVGLVTFDTQVRAHLPPSSHPSQLKRLLHQLEQTSPDDKTDVSRLFVELAAPLKTRGIVVLVSDLFVDQATLKETLQQFRLRRHDVIVFHVMHDDELRFPFEDNTQFRGMEVDRELQTDPKSLRRSYLEIVEKYLADVRKTCGALGVDHVLLNTSEPLDAALASYLTLRQRVKHR</sequence>
<evidence type="ECO:0000313" key="2">
    <source>
        <dbReference type="EMBL" id="QDT56828.1"/>
    </source>
</evidence>
<dbReference type="RefSeq" id="WP_197453608.1">
    <property type="nucleotide sequence ID" value="NZ_CP036271.1"/>
</dbReference>
<reference evidence="2 3" key="1">
    <citation type="submission" date="2019-02" db="EMBL/GenBank/DDBJ databases">
        <title>Deep-cultivation of Planctomycetes and their phenomic and genomic characterization uncovers novel biology.</title>
        <authorList>
            <person name="Wiegand S."/>
            <person name="Jogler M."/>
            <person name="Boedeker C."/>
            <person name="Pinto D."/>
            <person name="Vollmers J."/>
            <person name="Rivas-Marin E."/>
            <person name="Kohn T."/>
            <person name="Peeters S.H."/>
            <person name="Heuer A."/>
            <person name="Rast P."/>
            <person name="Oberbeckmann S."/>
            <person name="Bunk B."/>
            <person name="Jeske O."/>
            <person name="Meyerdierks A."/>
            <person name="Storesund J.E."/>
            <person name="Kallscheuer N."/>
            <person name="Luecker S."/>
            <person name="Lage O.M."/>
            <person name="Pohl T."/>
            <person name="Merkel B.J."/>
            <person name="Hornburger P."/>
            <person name="Mueller R.-W."/>
            <person name="Bruemmer F."/>
            <person name="Labrenz M."/>
            <person name="Spormann A.M."/>
            <person name="Op den Camp H."/>
            <person name="Overmann J."/>
            <person name="Amann R."/>
            <person name="Jetten M.S.M."/>
            <person name="Mascher T."/>
            <person name="Medema M.H."/>
            <person name="Devos D.P."/>
            <person name="Kaster A.-K."/>
            <person name="Ovreas L."/>
            <person name="Rohde M."/>
            <person name="Galperin M.Y."/>
            <person name="Jogler C."/>
        </authorList>
    </citation>
    <scope>NUCLEOTIDE SEQUENCE [LARGE SCALE GENOMIC DNA]</scope>
    <source>
        <strain evidence="2 3">Pan44</strain>
    </source>
</reference>
<proteinExistence type="predicted"/>
<dbReference type="Pfam" id="PF01882">
    <property type="entry name" value="DUF58"/>
    <property type="match status" value="1"/>
</dbReference>
<dbReference type="Proteomes" id="UP000315700">
    <property type="component" value="Chromosome"/>
</dbReference>
<name>A0A517SL35_9PLAN</name>
<dbReference type="InterPro" id="IPR036465">
    <property type="entry name" value="vWFA_dom_sf"/>
</dbReference>
<feature type="domain" description="DUF58" evidence="1">
    <location>
        <begin position="51"/>
        <end position="257"/>
    </location>
</feature>
<dbReference type="InParanoid" id="A0A517SL35"/>
<dbReference type="AlphaFoldDB" id="A0A517SL35"/>
<protein>
    <recommendedName>
        <fullName evidence="1">DUF58 domain-containing protein</fullName>
    </recommendedName>
</protein>
<gene>
    <name evidence="2" type="ORF">Pan44_48880</name>
</gene>
<dbReference type="KEGG" id="ccos:Pan44_48880"/>